<dbReference type="InterPro" id="IPR004364">
    <property type="entry name" value="Aa-tRNA-synt_II"/>
</dbReference>
<dbReference type="PANTHER" id="PTHR43450">
    <property type="entry name" value="ASPARTYL-TRNA SYNTHETASE"/>
    <property type="match status" value="1"/>
</dbReference>
<dbReference type="Gene3D" id="3.30.930.10">
    <property type="entry name" value="Bira Bifunctional Protein, Domain 2"/>
    <property type="match status" value="1"/>
</dbReference>
<comment type="catalytic activity">
    <reaction evidence="10">
        <text>tRNA(Asp) + L-aspartate + ATP = L-aspartyl-tRNA(Asp) + AMP + diphosphate</text>
        <dbReference type="Rhea" id="RHEA:19649"/>
        <dbReference type="Rhea" id="RHEA-COMP:9660"/>
        <dbReference type="Rhea" id="RHEA-COMP:9678"/>
        <dbReference type="ChEBI" id="CHEBI:29991"/>
        <dbReference type="ChEBI" id="CHEBI:30616"/>
        <dbReference type="ChEBI" id="CHEBI:33019"/>
        <dbReference type="ChEBI" id="CHEBI:78442"/>
        <dbReference type="ChEBI" id="CHEBI:78516"/>
        <dbReference type="ChEBI" id="CHEBI:456215"/>
        <dbReference type="EC" id="6.1.1.12"/>
    </reaction>
</comment>
<dbReference type="InterPro" id="IPR006195">
    <property type="entry name" value="aa-tRNA-synth_II"/>
</dbReference>
<keyword evidence="7" id="KW-0067">ATP-binding</keyword>
<evidence type="ECO:0000256" key="2">
    <source>
        <dbReference type="ARBA" id="ARBA00005312"/>
    </source>
</evidence>
<dbReference type="Pfam" id="PF00152">
    <property type="entry name" value="tRNA-synt_2"/>
    <property type="match status" value="1"/>
</dbReference>
<dbReference type="PRINTS" id="PR01042">
    <property type="entry name" value="TRNASYNTHASP"/>
</dbReference>
<dbReference type="NCBIfam" id="TIGR00458">
    <property type="entry name" value="aspS_nondisc"/>
    <property type="match status" value="1"/>
</dbReference>
<dbReference type="GO" id="GO:0005829">
    <property type="term" value="C:cytosol"/>
    <property type="evidence" value="ECO:0007669"/>
    <property type="project" value="TreeGrafter"/>
</dbReference>
<dbReference type="GO" id="GO:0004815">
    <property type="term" value="F:aspartate-tRNA ligase activity"/>
    <property type="evidence" value="ECO:0007669"/>
    <property type="project" value="UniProtKB-EC"/>
</dbReference>
<dbReference type="FunFam" id="3.30.930.10:FF:000013">
    <property type="entry name" value="Aspartate--tRNA ligase, cytoplasmic"/>
    <property type="match status" value="1"/>
</dbReference>
<evidence type="ECO:0000256" key="8">
    <source>
        <dbReference type="ARBA" id="ARBA00022917"/>
    </source>
</evidence>
<dbReference type="GO" id="GO:0003723">
    <property type="term" value="F:RNA binding"/>
    <property type="evidence" value="ECO:0007669"/>
    <property type="project" value="TreeGrafter"/>
</dbReference>
<comment type="similarity">
    <text evidence="2">Belongs to the class-II aminoacyl-tRNA synthetase family. Type 2 subfamily.</text>
</comment>
<dbReference type="NCBIfam" id="NF003483">
    <property type="entry name" value="PRK05159.1"/>
    <property type="match status" value="1"/>
</dbReference>
<dbReference type="GO" id="GO:0005524">
    <property type="term" value="F:ATP binding"/>
    <property type="evidence" value="ECO:0007669"/>
    <property type="project" value="UniProtKB-KW"/>
</dbReference>
<evidence type="ECO:0000256" key="3">
    <source>
        <dbReference type="ARBA" id="ARBA00012841"/>
    </source>
</evidence>
<dbReference type="CDD" id="cd00776">
    <property type="entry name" value="AsxRS_core"/>
    <property type="match status" value="1"/>
</dbReference>
<keyword evidence="4" id="KW-0963">Cytoplasm</keyword>
<proteinExistence type="inferred from homology"/>
<dbReference type="PROSITE" id="PS50862">
    <property type="entry name" value="AA_TRNA_LIGASE_II"/>
    <property type="match status" value="1"/>
</dbReference>
<accession>A0A7S4BYA0</accession>
<evidence type="ECO:0000313" key="12">
    <source>
        <dbReference type="EMBL" id="CAE0780949.1"/>
    </source>
</evidence>
<dbReference type="PANTHER" id="PTHR43450:SF1">
    <property type="entry name" value="ASPARTATE--TRNA LIGASE, CYTOPLASMIC"/>
    <property type="match status" value="1"/>
</dbReference>
<keyword evidence="9" id="KW-0030">Aminoacyl-tRNA synthetase</keyword>
<reference evidence="12" key="1">
    <citation type="submission" date="2021-01" db="EMBL/GenBank/DDBJ databases">
        <authorList>
            <person name="Corre E."/>
            <person name="Pelletier E."/>
            <person name="Niang G."/>
            <person name="Scheremetjew M."/>
            <person name="Finn R."/>
            <person name="Kale V."/>
            <person name="Holt S."/>
            <person name="Cochrane G."/>
            <person name="Meng A."/>
            <person name="Brown T."/>
            <person name="Cohen L."/>
        </authorList>
    </citation>
    <scope>NUCLEOTIDE SEQUENCE</scope>
    <source>
        <strain evidence="12">CCMP645</strain>
    </source>
</reference>
<evidence type="ECO:0000256" key="5">
    <source>
        <dbReference type="ARBA" id="ARBA00022598"/>
    </source>
</evidence>
<dbReference type="EMBL" id="HBIZ01052484">
    <property type="protein sequence ID" value="CAE0780949.1"/>
    <property type="molecule type" value="Transcribed_RNA"/>
</dbReference>
<evidence type="ECO:0000256" key="7">
    <source>
        <dbReference type="ARBA" id="ARBA00022840"/>
    </source>
</evidence>
<keyword evidence="6" id="KW-0547">Nucleotide-binding</keyword>
<evidence type="ECO:0000256" key="1">
    <source>
        <dbReference type="ARBA" id="ARBA00004496"/>
    </source>
</evidence>
<comment type="subcellular location">
    <subcellularLocation>
        <location evidence="1">Cytoplasm</location>
    </subcellularLocation>
</comment>
<feature type="domain" description="Aminoacyl-transfer RNA synthetases class-II family profile" evidence="11">
    <location>
        <begin position="106"/>
        <end position="393"/>
    </location>
</feature>
<evidence type="ECO:0000256" key="9">
    <source>
        <dbReference type="ARBA" id="ARBA00023146"/>
    </source>
</evidence>
<protein>
    <recommendedName>
        <fullName evidence="3">aspartate--tRNA ligase</fullName>
        <ecNumber evidence="3">6.1.1.12</ecNumber>
    </recommendedName>
</protein>
<dbReference type="GO" id="GO:0006422">
    <property type="term" value="P:aspartyl-tRNA aminoacylation"/>
    <property type="evidence" value="ECO:0007669"/>
    <property type="project" value="InterPro"/>
</dbReference>
<dbReference type="GO" id="GO:0017101">
    <property type="term" value="C:aminoacyl-tRNA synthetase multienzyme complex"/>
    <property type="evidence" value="ECO:0007669"/>
    <property type="project" value="TreeGrafter"/>
</dbReference>
<dbReference type="InterPro" id="IPR045864">
    <property type="entry name" value="aa-tRNA-synth_II/BPL/LPL"/>
</dbReference>
<keyword evidence="5" id="KW-0436">Ligase</keyword>
<name>A0A7S4BYA0_CHRCT</name>
<dbReference type="AlphaFoldDB" id="A0A7S4BYA0"/>
<dbReference type="InterPro" id="IPR002312">
    <property type="entry name" value="Asp/Asn-tRNA-synth_IIb"/>
</dbReference>
<evidence type="ECO:0000256" key="4">
    <source>
        <dbReference type="ARBA" id="ARBA00022490"/>
    </source>
</evidence>
<dbReference type="InterPro" id="IPR004523">
    <property type="entry name" value="Asp-tRNA_synthase_2"/>
</dbReference>
<dbReference type="SUPFAM" id="SSF55681">
    <property type="entry name" value="Class II aaRS and biotin synthetases"/>
    <property type="match status" value="1"/>
</dbReference>
<gene>
    <name evidence="12" type="ORF">PCAR00345_LOCUS33588</name>
</gene>
<sequence>MTLSPCDARHAQVRGELREAEVLSCSQNNVEIYIKSVTLISAAKPRLPFEIDAAGRSEAVIDASELTGRPFPRVGQDLRLNNRWIDLRAPANNAIMVVQSQTCALFREALASQGFIELHTPKLVAGESEGGAGVFRTDYFGSPACLAQSPQLYKQMAIAADMDRVFEIGPVFRAENSNTRRHLCEFTGLDMEMAFNHHYMEVIRVLHVMFTSLFDGLESRCTLELAAVRTQYPSAAPRLTAEPCVVHWEEAMDMLRDAGESVSGLDDLSTPHERLLGKLVADKYQTDLYFLDRFPTAVRPFYTMPCPDNADYSNSYDIFLRGEEICSGAQRIHDARMLSDAIKARGLPLEPLSAYIDSMRYGMPPHGGAGIGLERLVFLYLNLDNVRKASMFPRDPNRCSP</sequence>
<dbReference type="EC" id="6.1.1.12" evidence="3"/>
<organism evidence="12">
    <name type="scientific">Chrysotila carterae</name>
    <name type="common">Marine alga</name>
    <name type="synonym">Syracosphaera carterae</name>
    <dbReference type="NCBI Taxonomy" id="13221"/>
    <lineage>
        <taxon>Eukaryota</taxon>
        <taxon>Haptista</taxon>
        <taxon>Haptophyta</taxon>
        <taxon>Prymnesiophyceae</taxon>
        <taxon>Isochrysidales</taxon>
        <taxon>Isochrysidaceae</taxon>
        <taxon>Chrysotila</taxon>
    </lineage>
</organism>
<keyword evidence="8" id="KW-0648">Protein biosynthesis</keyword>
<evidence type="ECO:0000256" key="10">
    <source>
        <dbReference type="ARBA" id="ARBA00047904"/>
    </source>
</evidence>
<evidence type="ECO:0000256" key="6">
    <source>
        <dbReference type="ARBA" id="ARBA00022741"/>
    </source>
</evidence>
<evidence type="ECO:0000259" key="11">
    <source>
        <dbReference type="PROSITE" id="PS50862"/>
    </source>
</evidence>